<dbReference type="EMBL" id="LUGG01000004">
    <property type="protein sequence ID" value="OBZ75672.1"/>
    <property type="molecule type" value="Genomic_DNA"/>
</dbReference>
<keyword evidence="3" id="KW-0227">DNA damage</keyword>
<dbReference type="Gene3D" id="3.70.10.10">
    <property type="match status" value="2"/>
</dbReference>
<dbReference type="InterPro" id="IPR003021">
    <property type="entry name" value="Rad1_Rec1_Rad17"/>
</dbReference>
<accession>A0A1C7MFR9</accession>
<dbReference type="AlphaFoldDB" id="A0A1C7MFR9"/>
<dbReference type="STRING" id="5627.A0A1C7MFR9"/>
<keyword evidence="5" id="KW-0539">Nucleus</keyword>
<comment type="similarity">
    <text evidence="2">Belongs to the rad1 family.</text>
</comment>
<dbReference type="Proteomes" id="UP000092993">
    <property type="component" value="Unassembled WGS sequence"/>
</dbReference>
<reference evidence="6 7" key="1">
    <citation type="submission" date="2016-03" db="EMBL/GenBank/DDBJ databases">
        <title>Whole genome sequencing of Grifola frondosa 9006-11.</title>
        <authorList>
            <person name="Min B."/>
            <person name="Park H."/>
            <person name="Kim J.-G."/>
            <person name="Cho H."/>
            <person name="Oh Y.-L."/>
            <person name="Kong W.-S."/>
            <person name="Choi I.-G."/>
        </authorList>
    </citation>
    <scope>NUCLEOTIDE SEQUENCE [LARGE SCALE GENOMIC DNA]</scope>
    <source>
        <strain evidence="6 7">9006-11</strain>
    </source>
</reference>
<evidence type="ECO:0000256" key="2">
    <source>
        <dbReference type="ARBA" id="ARBA00010991"/>
    </source>
</evidence>
<dbReference type="PANTHER" id="PTHR10870">
    <property type="entry name" value="CELL CYCLE CHECKPOINT PROTEIN RAD1"/>
    <property type="match status" value="1"/>
</dbReference>
<dbReference type="Pfam" id="PF02144">
    <property type="entry name" value="Rad1"/>
    <property type="match status" value="2"/>
</dbReference>
<proteinExistence type="inferred from homology"/>
<dbReference type="PANTHER" id="PTHR10870:SF0">
    <property type="entry name" value="CELL CYCLE CHECKPOINT PROTEIN RAD1"/>
    <property type="match status" value="1"/>
</dbReference>
<protein>
    <submittedName>
        <fullName evidence="6">Cell cycle checkpoint protein RAD1</fullName>
    </submittedName>
</protein>
<gene>
    <name evidence="6" type="primary">RAD1</name>
    <name evidence="6" type="ORF">A0H81_04800</name>
</gene>
<evidence type="ECO:0000256" key="5">
    <source>
        <dbReference type="ARBA" id="ARBA00023242"/>
    </source>
</evidence>
<comment type="caution">
    <text evidence="6">The sequence shown here is derived from an EMBL/GenBank/DDBJ whole genome shotgun (WGS) entry which is preliminary data.</text>
</comment>
<keyword evidence="4" id="KW-0234">DNA repair</keyword>
<evidence type="ECO:0000256" key="4">
    <source>
        <dbReference type="ARBA" id="ARBA00023204"/>
    </source>
</evidence>
<dbReference type="GO" id="GO:0030896">
    <property type="term" value="C:checkpoint clamp complex"/>
    <property type="evidence" value="ECO:0007669"/>
    <property type="project" value="TreeGrafter"/>
</dbReference>
<dbReference type="GO" id="GO:0000077">
    <property type="term" value="P:DNA damage checkpoint signaling"/>
    <property type="evidence" value="ECO:0007669"/>
    <property type="project" value="InterPro"/>
</dbReference>
<evidence type="ECO:0000313" key="7">
    <source>
        <dbReference type="Proteomes" id="UP000092993"/>
    </source>
</evidence>
<name>A0A1C7MFR9_GRIFR</name>
<comment type="subcellular location">
    <subcellularLocation>
        <location evidence="1">Nucleus</location>
    </subcellularLocation>
</comment>
<dbReference type="GO" id="GO:0006281">
    <property type="term" value="P:DNA repair"/>
    <property type="evidence" value="ECO:0007669"/>
    <property type="project" value="UniProtKB-KW"/>
</dbReference>
<dbReference type="OrthoDB" id="337581at2759"/>
<evidence type="ECO:0000256" key="3">
    <source>
        <dbReference type="ARBA" id="ARBA00022763"/>
    </source>
</evidence>
<sequence length="222" mass="24353">MSLDDEGAAFARVMTASVHDIRYFAALLRGVNFNNRATFIIAEDGFTVTVEEARTLTATAYVSNIAEKGTGMHMSYTGPGYPLTLLVAEDSSGQQLVSRFEDYIEVLLLRDALSELDPSSEKLTIIGNPPSPGGRAARASHPHDCGCKRAGTCECAQSVSFSYRFSHISRTLRALQSSIKTSLRIDDEGLLSLQFMMPLRAEGWRASEAFIEFRCLPLDEDS</sequence>
<evidence type="ECO:0000256" key="1">
    <source>
        <dbReference type="ARBA" id="ARBA00004123"/>
    </source>
</evidence>
<organism evidence="6 7">
    <name type="scientific">Grifola frondosa</name>
    <name type="common">Maitake</name>
    <name type="synonym">Polyporus frondosus</name>
    <dbReference type="NCBI Taxonomy" id="5627"/>
    <lineage>
        <taxon>Eukaryota</taxon>
        <taxon>Fungi</taxon>
        <taxon>Dikarya</taxon>
        <taxon>Basidiomycota</taxon>
        <taxon>Agaricomycotina</taxon>
        <taxon>Agaricomycetes</taxon>
        <taxon>Polyporales</taxon>
        <taxon>Grifolaceae</taxon>
        <taxon>Grifola</taxon>
    </lineage>
</organism>
<keyword evidence="7" id="KW-1185">Reference proteome</keyword>
<evidence type="ECO:0000313" key="6">
    <source>
        <dbReference type="EMBL" id="OBZ75672.1"/>
    </source>
</evidence>